<keyword evidence="2" id="KW-1185">Reference proteome</keyword>
<gene>
    <name evidence="1" type="ORF">Pint_13411</name>
</gene>
<evidence type="ECO:0000313" key="2">
    <source>
        <dbReference type="Proteomes" id="UP001163603"/>
    </source>
</evidence>
<dbReference type="Proteomes" id="UP001163603">
    <property type="component" value="Chromosome 8"/>
</dbReference>
<dbReference type="EMBL" id="CM047743">
    <property type="protein sequence ID" value="KAJ0030140.1"/>
    <property type="molecule type" value="Genomic_DNA"/>
</dbReference>
<sequence length="979" mass="107348">MEKSQFGTTSFCFSPQPHRHLKSETYRSLLRILSHCYDHSPVSAPQEPIPEIREQGELVGPDCAVPENEDVVVKESFEAVGFENKGFGDTLIVNDEIDHILGIEENDDFLKRDPMTSDIADGTGSQDMGFDRQQMLMDELEHIVKGNGELVQENTISVSAASMDENQSGEAVLMNDPKENVDFEQIVNEKFGKEAQLQVEKIQCNLKISEPVDFSVDRTMHCQLPKPSDDSEGRCSLLRTNAVEPEMRPKEMVPEKLVHTDGAMDSYNYVAKDVDVEEREVSGGFEVDEASIDMLFKSAVLSEEKKDGLQVSEDVIDKREFSCDEQNRANEIFSDPAAFTVNHANIGGAMELKESFRNDKQCESKNFVHGTSKMATDEERYTSVPAAGTNKRKSSGDEGSVACPAIYLNNPTMRVEVLELSATQKRGITSEEKLDSSVRNKKKRSAPSKERKAKKKQKERKKRAEKNRQLGVKRLKLRPVLKPKTVMYCRHYLMGRCQEADKCKFSHDAVPLTKSKPCCHFARNSCMKGDDCPFDHQLFKYPCNNFVAKGFCNRGGDCMFSHKVLPKEDGPSTSSASKHELKLPSLVHMSNSQKQANIDPISHQNLDALSNCRKVSSCKNTEQNVAVPVQQPAVAPKGVSCLFFGKSSVLESSKLKQGSSSPKRNGSGKVGNQTEQTALSTVQNMNETPKRTPPVAAPKGVNFLSFGNTPVADSGSKKLASLLLSRENGVKSSLLNNFGVNKQAGSSHNGENNVKVGNQKSQTMSSATENSNEMLKKTHPAFTPRGLNFLSIRKALTDDSISNKQASLPSSSDKGINRLLEESQNTPNEHQNSTAIPRRPLASLLAVGHSSDLACGHSKGTPNSSQRALMSTLAFAAKIETERKINLSALSTGSNNQTRDDDTGSGAGTSGDLLNDLTKVRSQIDPAAAVTCILSPNKQVGHMFEGCTFGILMKPSLSSVKIQSFVTTILKLSLASLSY</sequence>
<name>A0ACC0Y6I7_9ROSI</name>
<comment type="caution">
    <text evidence="1">The sequence shown here is derived from an EMBL/GenBank/DDBJ whole genome shotgun (WGS) entry which is preliminary data.</text>
</comment>
<proteinExistence type="predicted"/>
<reference evidence="2" key="1">
    <citation type="journal article" date="2023" name="G3 (Bethesda)">
        <title>Genome assembly and association tests identify interacting loci associated with vigor, precocity, and sex in interspecific pistachio rootstocks.</title>
        <authorList>
            <person name="Palmer W."/>
            <person name="Jacygrad E."/>
            <person name="Sagayaradj S."/>
            <person name="Cavanaugh K."/>
            <person name="Han R."/>
            <person name="Bertier L."/>
            <person name="Beede B."/>
            <person name="Kafkas S."/>
            <person name="Golino D."/>
            <person name="Preece J."/>
            <person name="Michelmore R."/>
        </authorList>
    </citation>
    <scope>NUCLEOTIDE SEQUENCE [LARGE SCALE GENOMIC DNA]</scope>
</reference>
<evidence type="ECO:0000313" key="1">
    <source>
        <dbReference type="EMBL" id="KAJ0030140.1"/>
    </source>
</evidence>
<protein>
    <submittedName>
        <fullName evidence="1">Uncharacterized protein</fullName>
    </submittedName>
</protein>
<accession>A0ACC0Y6I7</accession>
<organism evidence="1 2">
    <name type="scientific">Pistacia integerrima</name>
    <dbReference type="NCBI Taxonomy" id="434235"/>
    <lineage>
        <taxon>Eukaryota</taxon>
        <taxon>Viridiplantae</taxon>
        <taxon>Streptophyta</taxon>
        <taxon>Embryophyta</taxon>
        <taxon>Tracheophyta</taxon>
        <taxon>Spermatophyta</taxon>
        <taxon>Magnoliopsida</taxon>
        <taxon>eudicotyledons</taxon>
        <taxon>Gunneridae</taxon>
        <taxon>Pentapetalae</taxon>
        <taxon>rosids</taxon>
        <taxon>malvids</taxon>
        <taxon>Sapindales</taxon>
        <taxon>Anacardiaceae</taxon>
        <taxon>Pistacia</taxon>
    </lineage>
</organism>